<evidence type="ECO:0000313" key="3">
    <source>
        <dbReference type="Proteomes" id="UP000041254"/>
    </source>
</evidence>
<name>A0A0G4EBU8_VITBC</name>
<dbReference type="AlphaFoldDB" id="A0A0G4EBU8"/>
<keyword evidence="3" id="KW-1185">Reference proteome</keyword>
<gene>
    <name evidence="2" type="ORF">Vbra_1982</name>
</gene>
<organism evidence="2 3">
    <name type="scientific">Vitrella brassicaformis (strain CCMP3155)</name>
    <dbReference type="NCBI Taxonomy" id="1169540"/>
    <lineage>
        <taxon>Eukaryota</taxon>
        <taxon>Sar</taxon>
        <taxon>Alveolata</taxon>
        <taxon>Colpodellida</taxon>
        <taxon>Vitrellaceae</taxon>
        <taxon>Vitrella</taxon>
    </lineage>
</organism>
<dbReference type="VEuPathDB" id="CryptoDB:Vbra_1982"/>
<protein>
    <submittedName>
        <fullName evidence="2">Uncharacterized protein</fullName>
    </submittedName>
</protein>
<dbReference type="InParanoid" id="A0A0G4EBU8"/>
<feature type="chain" id="PRO_5005187398" evidence="1">
    <location>
        <begin position="17"/>
        <end position="470"/>
    </location>
</feature>
<accession>A0A0G4EBU8</accession>
<sequence>MLAALVLAVALGAVEGVSYSGLACHNPIFKGLWHVHSNASLLAAPTAASLLPVCSQWQNQDTCCHDSPALSSLIISHLKHWGRTFAADMTAFKRQSALFHDMMNAPMGLSASQREALVELLANMDELFDRRLFEPCYRVMLEYAAGALCFACDPEWPAKTFYKQKSFGVVDVSVAEGTCTALWSKCKTFAKKAWSFHLRLLEDPVATSLTDALPFFAHLRDQPSLCNHLKHRVAFHPLGLSSLPSPPFHNYPDNAIVPDTVEVTPVPLPPQGNQTSPSLKQYHLTPKPVAAGELFVVLLKGSGLGRGREKAAKQLRIAIVREGDECGRRASVADGLGVKRFARTPCEVYNEDTIVCGDMRHSYNITAAGTYKVCLCDGHLKSSCQGDIASYDTPPLLTSVFTIGESSKGRRELGWWWWWGGKEKEKIVAASETVDFVASGRANGYEVKRVIDTLCDDLYASGSEGDYLYQ</sequence>
<evidence type="ECO:0000313" key="2">
    <source>
        <dbReference type="EMBL" id="CEL92772.1"/>
    </source>
</evidence>
<feature type="signal peptide" evidence="1">
    <location>
        <begin position="1"/>
        <end position="16"/>
    </location>
</feature>
<dbReference type="Proteomes" id="UP000041254">
    <property type="component" value="Unassembled WGS sequence"/>
</dbReference>
<dbReference type="EMBL" id="CDMY01000104">
    <property type="protein sequence ID" value="CEL92772.1"/>
    <property type="molecule type" value="Genomic_DNA"/>
</dbReference>
<proteinExistence type="predicted"/>
<evidence type="ECO:0000256" key="1">
    <source>
        <dbReference type="SAM" id="SignalP"/>
    </source>
</evidence>
<keyword evidence="1" id="KW-0732">Signal</keyword>
<reference evidence="2 3" key="1">
    <citation type="submission" date="2014-11" db="EMBL/GenBank/DDBJ databases">
        <authorList>
            <person name="Zhu J."/>
            <person name="Qi W."/>
            <person name="Song R."/>
        </authorList>
    </citation>
    <scope>NUCLEOTIDE SEQUENCE [LARGE SCALE GENOMIC DNA]</scope>
</reference>